<protein>
    <recommendedName>
        <fullName evidence="1">Protein kinase domain-containing protein</fullName>
    </recommendedName>
</protein>
<dbReference type="PANTHER" id="PTHR44329:SF214">
    <property type="entry name" value="PROTEIN KINASE DOMAIN-CONTAINING PROTEIN"/>
    <property type="match status" value="1"/>
</dbReference>
<dbReference type="SUPFAM" id="SSF56112">
    <property type="entry name" value="Protein kinase-like (PK-like)"/>
    <property type="match status" value="1"/>
</dbReference>
<dbReference type="GO" id="GO:0004674">
    <property type="term" value="F:protein serine/threonine kinase activity"/>
    <property type="evidence" value="ECO:0007669"/>
    <property type="project" value="TreeGrafter"/>
</dbReference>
<comment type="caution">
    <text evidence="2">The sequence shown here is derived from an EMBL/GenBank/DDBJ whole genome shotgun (WGS) entry which is preliminary data.</text>
</comment>
<dbReference type="EMBL" id="MBDO02000465">
    <property type="protein sequence ID" value="RLN55038.1"/>
    <property type="molecule type" value="Genomic_DNA"/>
</dbReference>
<organism evidence="2 4">
    <name type="scientific">Phytophthora kernoviae</name>
    <dbReference type="NCBI Taxonomy" id="325452"/>
    <lineage>
        <taxon>Eukaryota</taxon>
        <taxon>Sar</taxon>
        <taxon>Stramenopiles</taxon>
        <taxon>Oomycota</taxon>
        <taxon>Peronosporomycetes</taxon>
        <taxon>Peronosporales</taxon>
        <taxon>Peronosporaceae</taxon>
        <taxon>Phytophthora</taxon>
    </lineage>
</organism>
<evidence type="ECO:0000313" key="2">
    <source>
        <dbReference type="EMBL" id="RLN55038.1"/>
    </source>
</evidence>
<dbReference type="EMBL" id="MBAD02000872">
    <property type="protein sequence ID" value="RLN61806.1"/>
    <property type="molecule type" value="Genomic_DNA"/>
</dbReference>
<evidence type="ECO:0000313" key="5">
    <source>
        <dbReference type="Proteomes" id="UP000284657"/>
    </source>
</evidence>
<dbReference type="InterPro" id="IPR001245">
    <property type="entry name" value="Ser-Thr/Tyr_kinase_cat_dom"/>
</dbReference>
<dbReference type="InterPro" id="IPR011009">
    <property type="entry name" value="Kinase-like_dom_sf"/>
</dbReference>
<dbReference type="SMART" id="SM00220">
    <property type="entry name" value="S_TKc"/>
    <property type="match status" value="1"/>
</dbReference>
<gene>
    <name evidence="3" type="ORF">BBJ29_006556</name>
    <name evidence="2" type="ORF">BBP00_00008671</name>
</gene>
<accession>A0A3F2RES2</accession>
<dbReference type="PROSITE" id="PS50011">
    <property type="entry name" value="PROTEIN_KINASE_DOM"/>
    <property type="match status" value="1"/>
</dbReference>
<dbReference type="Proteomes" id="UP000277300">
    <property type="component" value="Unassembled WGS sequence"/>
</dbReference>
<dbReference type="InterPro" id="IPR008271">
    <property type="entry name" value="Ser/Thr_kinase_AS"/>
</dbReference>
<evidence type="ECO:0000313" key="4">
    <source>
        <dbReference type="Proteomes" id="UP000277300"/>
    </source>
</evidence>
<dbReference type="Gene3D" id="3.30.200.20">
    <property type="entry name" value="Phosphorylase Kinase, domain 1"/>
    <property type="match status" value="1"/>
</dbReference>
<dbReference type="OrthoDB" id="10261027at2759"/>
<feature type="domain" description="Protein kinase" evidence="1">
    <location>
        <begin position="147"/>
        <end position="413"/>
    </location>
</feature>
<dbReference type="InterPro" id="IPR051681">
    <property type="entry name" value="Ser/Thr_Kinases-Pseudokinases"/>
</dbReference>
<dbReference type="Proteomes" id="UP000284657">
    <property type="component" value="Unassembled WGS sequence"/>
</dbReference>
<proteinExistence type="predicted"/>
<reference evidence="4 5" key="1">
    <citation type="submission" date="2018-07" db="EMBL/GenBank/DDBJ databases">
        <title>Genome sequencing of oomycete isolates from Chile give support for New Zealand origin for Phytophthora kernoviae and make available the first Nothophytophthora sp. genome.</title>
        <authorList>
            <person name="Studholme D.J."/>
            <person name="Sanfuentes E."/>
            <person name="Panda P."/>
            <person name="Hill R."/>
            <person name="Sambles C."/>
            <person name="Grant M."/>
            <person name="Williams N.M."/>
            <person name="Mcdougal R.L."/>
        </authorList>
    </citation>
    <scope>NUCLEOTIDE SEQUENCE [LARGE SCALE GENOMIC DNA]</scope>
    <source>
        <strain evidence="2">Chile6</strain>
        <strain evidence="3">Chile7</strain>
    </source>
</reference>
<dbReference type="Pfam" id="PF07714">
    <property type="entry name" value="PK_Tyr_Ser-Thr"/>
    <property type="match status" value="1"/>
</dbReference>
<dbReference type="PANTHER" id="PTHR44329">
    <property type="entry name" value="SERINE/THREONINE-PROTEIN KINASE TNNI3K-RELATED"/>
    <property type="match status" value="1"/>
</dbReference>
<dbReference type="Gene3D" id="1.10.510.10">
    <property type="entry name" value="Transferase(Phosphotransferase) domain 1"/>
    <property type="match status" value="1"/>
</dbReference>
<dbReference type="InterPro" id="IPR000719">
    <property type="entry name" value="Prot_kinase_dom"/>
</dbReference>
<evidence type="ECO:0000313" key="3">
    <source>
        <dbReference type="EMBL" id="RLN61806.1"/>
    </source>
</evidence>
<dbReference type="PROSITE" id="PS00108">
    <property type="entry name" value="PROTEIN_KINASE_ST"/>
    <property type="match status" value="1"/>
</dbReference>
<dbReference type="GO" id="GO:0005524">
    <property type="term" value="F:ATP binding"/>
    <property type="evidence" value="ECO:0007669"/>
    <property type="project" value="InterPro"/>
</dbReference>
<evidence type="ECO:0000259" key="1">
    <source>
        <dbReference type="PROSITE" id="PS50011"/>
    </source>
</evidence>
<dbReference type="AlphaFoldDB" id="A0A3F2RES2"/>
<sequence length="415" mass="46839">MNIRRDRQLTSYMNAVLPSNDIVFSFDGTNSDLARQLYFRAKANQSAAQFVHLTVPPAVQNRLDDLHLQWDQLPGIAQRALLWDSGFAVTPQNDVVQIWTLGGYSLTDLAVPLTQFRTVGCLEMNCTQPDNSTAEFLVDKRIPYENITFERALSKGSSGEVWRCEYMGQRVAVKRLLRTKNHRAEEVEHFAKEIELSASLDHPHIASFIGVAWNSLDNLVMVLEFFPMGDLQTYLYKNIDLLTWANDKIHIAAGIGRALEYLHSRTSPLIHRDLKAKNILLTKMLDAKLIDFGVSRNCQDSSMTAGVGTPYWTAPEVLEGKCYTEQADIYSFGVVLSELDTCEIPYHDAVSADGKKLKPFQLLTEVIQGTLRPSFSEECPQRIRRLAEACCQHDSERRPTASQLVAMLEARNIRG</sequence>
<name>A0A3F2RES2_9STRA</name>